<evidence type="ECO:0000256" key="10">
    <source>
        <dbReference type="PIRSR" id="PIRSR001399-3"/>
    </source>
</evidence>
<feature type="binding site" evidence="7 9">
    <location>
        <begin position="107"/>
        <end position="108"/>
    </location>
    <ligand>
        <name>substrate</name>
    </ligand>
</feature>
<dbReference type="UniPathway" id="UPA00053">
    <property type="reaction ID" value="UER00086"/>
</dbReference>
<dbReference type="SUPFAM" id="SSF52304">
    <property type="entry name" value="Type II 3-dehydroquinate dehydratase"/>
    <property type="match status" value="1"/>
</dbReference>
<dbReference type="GO" id="GO:0019631">
    <property type="term" value="P:quinate catabolic process"/>
    <property type="evidence" value="ECO:0007669"/>
    <property type="project" value="TreeGrafter"/>
</dbReference>
<protein>
    <recommendedName>
        <fullName evidence="5 7">3-dehydroquinate dehydratase</fullName>
        <shortName evidence="7">3-dehydroquinase</shortName>
        <ecNumber evidence="5 7">4.2.1.10</ecNumber>
    </recommendedName>
    <alternativeName>
        <fullName evidence="7">Type II DHQase</fullName>
    </alternativeName>
</protein>
<dbReference type="Pfam" id="PF01220">
    <property type="entry name" value="DHquinase_II"/>
    <property type="match status" value="1"/>
</dbReference>
<evidence type="ECO:0000256" key="3">
    <source>
        <dbReference type="ARBA" id="ARBA00011037"/>
    </source>
</evidence>
<evidence type="ECO:0000313" key="12">
    <source>
        <dbReference type="Proteomes" id="UP000244948"/>
    </source>
</evidence>
<dbReference type="NCBIfam" id="NF003804">
    <property type="entry name" value="PRK05395.1-1"/>
    <property type="match status" value="1"/>
</dbReference>
<evidence type="ECO:0000256" key="7">
    <source>
        <dbReference type="HAMAP-Rule" id="MF_00169"/>
    </source>
</evidence>
<dbReference type="NCBIfam" id="TIGR01088">
    <property type="entry name" value="aroQ"/>
    <property type="match status" value="1"/>
</dbReference>
<comment type="function">
    <text evidence="7">Catalyzes a trans-dehydration via an enolate intermediate.</text>
</comment>
<dbReference type="NCBIfam" id="NF003806">
    <property type="entry name" value="PRK05395.1-3"/>
    <property type="match status" value="1"/>
</dbReference>
<dbReference type="GO" id="GO:0003855">
    <property type="term" value="F:3-dehydroquinate dehydratase activity"/>
    <property type="evidence" value="ECO:0007669"/>
    <property type="project" value="UniProtKB-UniRule"/>
</dbReference>
<dbReference type="PIRSF" id="PIRSF001399">
    <property type="entry name" value="DHquinase_II"/>
    <property type="match status" value="1"/>
</dbReference>
<dbReference type="InterPro" id="IPR001874">
    <property type="entry name" value="DHquinase_II"/>
</dbReference>
<comment type="subunit">
    <text evidence="4 7">Homododecamer.</text>
</comment>
<evidence type="ECO:0000313" key="11">
    <source>
        <dbReference type="EMBL" id="PWD83251.1"/>
    </source>
</evidence>
<dbReference type="NCBIfam" id="NF003807">
    <property type="entry name" value="PRK05395.1-4"/>
    <property type="match status" value="1"/>
</dbReference>
<dbReference type="CDD" id="cd00466">
    <property type="entry name" value="DHQase_II"/>
    <property type="match status" value="1"/>
</dbReference>
<dbReference type="GO" id="GO:0009423">
    <property type="term" value="P:chorismate biosynthetic process"/>
    <property type="evidence" value="ECO:0007669"/>
    <property type="project" value="UniProtKB-UniRule"/>
</dbReference>
<keyword evidence="12" id="KW-1185">Reference proteome</keyword>
<feature type="active site" description="Proton donor" evidence="7 8">
    <location>
        <position position="106"/>
    </location>
</feature>
<sequence length="156" mass="17408">MNQEKHKKILLINGVNLNLLGMREPEIYGSTTLKMLESHLVECGKACDIDLITMQSNREYEIVEAIHAAKQNNIEGIIINPGAFTHTSIAIRDAFLGVEIPFVEIHISNVFSRESFRHTSYLSDIANGVIVGCGLYGYELALLNITNIISNKYSNK</sequence>
<dbReference type="EMBL" id="QEWR01000003">
    <property type="protein sequence ID" value="PWD83251.1"/>
    <property type="molecule type" value="Genomic_DNA"/>
</dbReference>
<organism evidence="11 12">
    <name type="scientific">Ignatzschineria indica</name>
    <dbReference type="NCBI Taxonomy" id="472583"/>
    <lineage>
        <taxon>Bacteria</taxon>
        <taxon>Pseudomonadati</taxon>
        <taxon>Pseudomonadota</taxon>
        <taxon>Gammaproteobacteria</taxon>
        <taxon>Cardiobacteriales</taxon>
        <taxon>Ignatzschineriaceae</taxon>
        <taxon>Ignatzschineria</taxon>
    </lineage>
</organism>
<feature type="binding site" evidence="7 9">
    <location>
        <position position="117"/>
    </location>
    <ligand>
        <name>substrate</name>
    </ligand>
</feature>
<keyword evidence="6 7" id="KW-0456">Lyase</keyword>
<keyword evidence="7" id="KW-0057">Aromatic amino acid biosynthesis</keyword>
<feature type="binding site" evidence="7 9">
    <location>
        <position position="86"/>
    </location>
    <ligand>
        <name>substrate</name>
    </ligand>
</feature>
<keyword evidence="7" id="KW-0028">Amino-acid biosynthesis</keyword>
<accession>A0A2U2AKC3</accession>
<dbReference type="InterPro" id="IPR036441">
    <property type="entry name" value="DHquinase_II_sf"/>
</dbReference>
<gene>
    <name evidence="7 11" type="primary">aroQ</name>
    <name evidence="11" type="ORF">DC082_06785</name>
</gene>
<evidence type="ECO:0000256" key="4">
    <source>
        <dbReference type="ARBA" id="ARBA00011193"/>
    </source>
</evidence>
<feature type="binding site" evidence="7 9">
    <location>
        <position position="93"/>
    </location>
    <ligand>
        <name>substrate</name>
    </ligand>
</feature>
<feature type="active site" description="Proton acceptor" evidence="7 8">
    <location>
        <position position="28"/>
    </location>
</feature>
<comment type="caution">
    <text evidence="11">The sequence shown here is derived from an EMBL/GenBank/DDBJ whole genome shotgun (WGS) entry which is preliminary data.</text>
</comment>
<dbReference type="GO" id="GO:0008652">
    <property type="term" value="P:amino acid biosynthetic process"/>
    <property type="evidence" value="ECO:0007669"/>
    <property type="project" value="UniProtKB-KW"/>
</dbReference>
<comment type="similarity">
    <text evidence="3 7">Belongs to the type-II 3-dehydroquinase family.</text>
</comment>
<comment type="pathway">
    <text evidence="2 7">Metabolic intermediate biosynthesis; chorismate biosynthesis; chorismate from D-erythrose 4-phosphate and phosphoenolpyruvate: step 3/7.</text>
</comment>
<proteinExistence type="inferred from homology"/>
<dbReference type="PANTHER" id="PTHR21272">
    <property type="entry name" value="CATABOLIC 3-DEHYDROQUINASE"/>
    <property type="match status" value="1"/>
</dbReference>
<evidence type="ECO:0000256" key="6">
    <source>
        <dbReference type="ARBA" id="ARBA00023239"/>
    </source>
</evidence>
<feature type="binding site" evidence="7 9">
    <location>
        <position position="80"/>
    </location>
    <ligand>
        <name>substrate</name>
    </ligand>
</feature>
<dbReference type="HAMAP" id="MF_00169">
    <property type="entry name" value="AroQ"/>
    <property type="match status" value="1"/>
</dbReference>
<evidence type="ECO:0000256" key="9">
    <source>
        <dbReference type="PIRSR" id="PIRSR001399-2"/>
    </source>
</evidence>
<evidence type="ECO:0000256" key="2">
    <source>
        <dbReference type="ARBA" id="ARBA00004902"/>
    </source>
</evidence>
<dbReference type="GO" id="GO:0009073">
    <property type="term" value="P:aromatic amino acid family biosynthetic process"/>
    <property type="evidence" value="ECO:0007669"/>
    <property type="project" value="UniProtKB-KW"/>
</dbReference>
<feature type="site" description="Transition state stabilizer" evidence="7 10">
    <location>
        <position position="23"/>
    </location>
</feature>
<dbReference type="EC" id="4.2.1.10" evidence="5 7"/>
<evidence type="ECO:0000256" key="5">
    <source>
        <dbReference type="ARBA" id="ARBA00012060"/>
    </source>
</evidence>
<dbReference type="AlphaFoldDB" id="A0A2U2AKC3"/>
<comment type="catalytic activity">
    <reaction evidence="1 7">
        <text>3-dehydroquinate = 3-dehydroshikimate + H2O</text>
        <dbReference type="Rhea" id="RHEA:21096"/>
        <dbReference type="ChEBI" id="CHEBI:15377"/>
        <dbReference type="ChEBI" id="CHEBI:16630"/>
        <dbReference type="ChEBI" id="CHEBI:32364"/>
        <dbReference type="EC" id="4.2.1.10"/>
    </reaction>
</comment>
<dbReference type="NCBIfam" id="NF003805">
    <property type="entry name" value="PRK05395.1-2"/>
    <property type="match status" value="1"/>
</dbReference>
<evidence type="ECO:0000256" key="8">
    <source>
        <dbReference type="PIRSR" id="PIRSR001399-1"/>
    </source>
</evidence>
<dbReference type="PANTHER" id="PTHR21272:SF3">
    <property type="entry name" value="CATABOLIC 3-DEHYDROQUINASE"/>
    <property type="match status" value="1"/>
</dbReference>
<dbReference type="Proteomes" id="UP000244948">
    <property type="component" value="Unassembled WGS sequence"/>
</dbReference>
<reference evidence="11 12" key="1">
    <citation type="journal article" date="2018" name="Genome Announc.">
        <title>Ignatzschineria cameli sp. nov., isolated from necrotic foot tissue of dromedaries (Camelus dromedarius) and associated maggots (Wohlfahrtia species) in Dubai.</title>
        <authorList>
            <person name="Tsang C.C."/>
            <person name="Tang J.Y."/>
            <person name="Fong J.Y."/>
            <person name="Kinne J."/>
            <person name="Lee H.H."/>
            <person name="Joseph M."/>
            <person name="Jose S."/>
            <person name="Schuster R.K."/>
            <person name="Tang Y."/>
            <person name="Sivakumar S."/>
            <person name="Chen J.H."/>
            <person name="Teng J.L."/>
            <person name="Lau S.K."/>
            <person name="Wernery U."/>
            <person name="Woo P.C."/>
        </authorList>
    </citation>
    <scope>NUCLEOTIDE SEQUENCE [LARGE SCALE GENOMIC DNA]</scope>
    <source>
        <strain evidence="11 12">KCTC 22643</strain>
    </source>
</reference>
<evidence type="ECO:0000256" key="1">
    <source>
        <dbReference type="ARBA" id="ARBA00001864"/>
    </source>
</evidence>
<name>A0A2U2AKC3_9GAMM</name>
<dbReference type="Gene3D" id="3.40.50.9100">
    <property type="entry name" value="Dehydroquinase, class II"/>
    <property type="match status" value="1"/>
</dbReference>